<organism evidence="1">
    <name type="scientific">marine sediment metagenome</name>
    <dbReference type="NCBI Taxonomy" id="412755"/>
    <lineage>
        <taxon>unclassified sequences</taxon>
        <taxon>metagenomes</taxon>
        <taxon>ecological metagenomes</taxon>
    </lineage>
</organism>
<reference evidence="1" key="1">
    <citation type="journal article" date="2014" name="Front. Microbiol.">
        <title>High frequency of phylogenetically diverse reductive dehalogenase-homologous genes in deep subseafloor sedimentary metagenomes.</title>
        <authorList>
            <person name="Kawai M."/>
            <person name="Futagami T."/>
            <person name="Toyoda A."/>
            <person name="Takaki Y."/>
            <person name="Nishi S."/>
            <person name="Hori S."/>
            <person name="Arai W."/>
            <person name="Tsubouchi T."/>
            <person name="Morono Y."/>
            <person name="Uchiyama I."/>
            <person name="Ito T."/>
            <person name="Fujiyama A."/>
            <person name="Inagaki F."/>
            <person name="Takami H."/>
        </authorList>
    </citation>
    <scope>NUCLEOTIDE SEQUENCE</scope>
    <source>
        <strain evidence="1">Expedition CK06-06</strain>
    </source>
</reference>
<comment type="caution">
    <text evidence="1">The sequence shown here is derived from an EMBL/GenBank/DDBJ whole genome shotgun (WGS) entry which is preliminary data.</text>
</comment>
<accession>X1BL86</accession>
<sequence length="123" mass="14182">MDNSKKTLININESIKLISHGMIGIIEIFTAVAETKDKKIKQIKQGGFSILLEYGEEPISNIFFILLVKGEMDSNKYFLTTIKNQFQWMYKHVIPILEFLDGSSTERIFSSFDTIMKNILKIN</sequence>
<dbReference type="AlphaFoldDB" id="X1BL86"/>
<gene>
    <name evidence="1" type="ORF">S01H4_05857</name>
</gene>
<dbReference type="EMBL" id="BART01001739">
    <property type="protein sequence ID" value="GAG72876.1"/>
    <property type="molecule type" value="Genomic_DNA"/>
</dbReference>
<name>X1BL86_9ZZZZ</name>
<evidence type="ECO:0000313" key="1">
    <source>
        <dbReference type="EMBL" id="GAG72876.1"/>
    </source>
</evidence>
<proteinExistence type="predicted"/>
<protein>
    <submittedName>
        <fullName evidence="1">Uncharacterized protein</fullName>
    </submittedName>
</protein>